<reference evidence="2" key="1">
    <citation type="submission" date="2022-11" db="UniProtKB">
        <authorList>
            <consortium name="WormBaseParasite"/>
        </authorList>
    </citation>
    <scope>IDENTIFICATION</scope>
</reference>
<dbReference type="Proteomes" id="UP000887569">
    <property type="component" value="Unplaced"/>
</dbReference>
<dbReference type="WBParaSite" id="PgE135_g002_t02">
    <property type="protein sequence ID" value="PgE135_g002_t02"/>
    <property type="gene ID" value="PgE135_g002"/>
</dbReference>
<organism evidence="1 2">
    <name type="scientific">Parascaris univalens</name>
    <name type="common">Nematode worm</name>
    <dbReference type="NCBI Taxonomy" id="6257"/>
    <lineage>
        <taxon>Eukaryota</taxon>
        <taxon>Metazoa</taxon>
        <taxon>Ecdysozoa</taxon>
        <taxon>Nematoda</taxon>
        <taxon>Chromadorea</taxon>
        <taxon>Rhabditida</taxon>
        <taxon>Spirurina</taxon>
        <taxon>Ascaridomorpha</taxon>
        <taxon>Ascaridoidea</taxon>
        <taxon>Ascarididae</taxon>
        <taxon>Parascaris</taxon>
    </lineage>
</organism>
<accession>A0A915A1F4</accession>
<evidence type="ECO:0000313" key="1">
    <source>
        <dbReference type="Proteomes" id="UP000887569"/>
    </source>
</evidence>
<dbReference type="AlphaFoldDB" id="A0A915A1F4"/>
<name>A0A915A1F4_PARUN</name>
<protein>
    <submittedName>
        <fullName evidence="2">Protein kinase domain-containing protein</fullName>
    </submittedName>
</protein>
<sequence>MCVSHFTVFAFRFRVTPARRVTPRYKFQHRLAFACDRNLLNNGIDCPSDANFLDSVIFPDRSVYKLCPVASLQINFHSSAQLLIIPTIINRDASGNPICNGFIAFLADLKCP</sequence>
<keyword evidence="1" id="KW-1185">Reference proteome</keyword>
<proteinExistence type="predicted"/>
<evidence type="ECO:0000313" key="2">
    <source>
        <dbReference type="WBParaSite" id="PgE135_g002_t02"/>
    </source>
</evidence>